<keyword evidence="2" id="KW-1185">Reference proteome</keyword>
<keyword evidence="1" id="KW-0371">Homeobox</keyword>
<dbReference type="Pfam" id="PF14223">
    <property type="entry name" value="Retrotran_gag_2"/>
    <property type="match status" value="1"/>
</dbReference>
<sequence length="223" mass="25145">MAQNLAQSFVATPISMKLDEDNYLQWKDQAESKIEGNDMLNHLTDEDIPHSSLPDGSANSEFKKWKRQDALLKSWLLASMSKPFTTRMVGCVTYQVWKRLEDYFSSQIKAKVMQLKNKLSMIQIGASVTDYVLSINSTIDALASVGESMKERDHVNAMLHGLTEDYAPIITSVLARSQSIIVGELEALLLAHESMLTRFRKSESLVQANVAQHSQFSQNQNQF</sequence>
<accession>A0ABU6RQ51</accession>
<dbReference type="EMBL" id="JASCZI010031050">
    <property type="protein sequence ID" value="MED6125783.1"/>
    <property type="molecule type" value="Genomic_DNA"/>
</dbReference>
<organism evidence="1 2">
    <name type="scientific">Stylosanthes scabra</name>
    <dbReference type="NCBI Taxonomy" id="79078"/>
    <lineage>
        <taxon>Eukaryota</taxon>
        <taxon>Viridiplantae</taxon>
        <taxon>Streptophyta</taxon>
        <taxon>Embryophyta</taxon>
        <taxon>Tracheophyta</taxon>
        <taxon>Spermatophyta</taxon>
        <taxon>Magnoliopsida</taxon>
        <taxon>eudicotyledons</taxon>
        <taxon>Gunneridae</taxon>
        <taxon>Pentapetalae</taxon>
        <taxon>rosids</taxon>
        <taxon>fabids</taxon>
        <taxon>Fabales</taxon>
        <taxon>Fabaceae</taxon>
        <taxon>Papilionoideae</taxon>
        <taxon>50 kb inversion clade</taxon>
        <taxon>dalbergioids sensu lato</taxon>
        <taxon>Dalbergieae</taxon>
        <taxon>Pterocarpus clade</taxon>
        <taxon>Stylosanthes</taxon>
    </lineage>
</organism>
<dbReference type="Proteomes" id="UP001341840">
    <property type="component" value="Unassembled WGS sequence"/>
</dbReference>
<dbReference type="PANTHER" id="PTHR47481:SF30">
    <property type="entry name" value="CCHC-TYPE DOMAIN-CONTAINING PROTEIN"/>
    <property type="match status" value="1"/>
</dbReference>
<proteinExistence type="predicted"/>
<dbReference type="PANTHER" id="PTHR47481">
    <property type="match status" value="1"/>
</dbReference>
<keyword evidence="1" id="KW-0378">Hydrolase</keyword>
<gene>
    <name evidence="1" type="primary">HD1_9</name>
    <name evidence="1" type="ORF">PIB30_119043</name>
</gene>
<keyword evidence="1" id="KW-0238">DNA-binding</keyword>
<comment type="caution">
    <text evidence="1">The sequence shown here is derived from an EMBL/GenBank/DDBJ whole genome shotgun (WGS) entry which is preliminary data.</text>
</comment>
<dbReference type="GO" id="GO:0003677">
    <property type="term" value="F:DNA binding"/>
    <property type="evidence" value="ECO:0007669"/>
    <property type="project" value="UniProtKB-KW"/>
</dbReference>
<protein>
    <submittedName>
        <fullName evidence="1">Homeobox protein HD-1</fullName>
        <ecNumber evidence="1">3.5.1.98</ecNumber>
    </submittedName>
</protein>
<evidence type="ECO:0000313" key="1">
    <source>
        <dbReference type="EMBL" id="MED6125783.1"/>
    </source>
</evidence>
<evidence type="ECO:0000313" key="2">
    <source>
        <dbReference type="Proteomes" id="UP001341840"/>
    </source>
</evidence>
<name>A0ABU6RQ51_9FABA</name>
<reference evidence="1 2" key="1">
    <citation type="journal article" date="2023" name="Plants (Basel)">
        <title>Bridging the Gap: Combining Genomics and Transcriptomics Approaches to Understand Stylosanthes scabra, an Orphan Legume from the Brazilian Caatinga.</title>
        <authorList>
            <person name="Ferreira-Neto J.R.C."/>
            <person name="da Silva M.D."/>
            <person name="Binneck E."/>
            <person name="de Melo N.F."/>
            <person name="da Silva R.H."/>
            <person name="de Melo A.L.T.M."/>
            <person name="Pandolfi V."/>
            <person name="Bustamante F.O."/>
            <person name="Brasileiro-Vidal A.C."/>
            <person name="Benko-Iseppon A.M."/>
        </authorList>
    </citation>
    <scope>NUCLEOTIDE SEQUENCE [LARGE SCALE GENOMIC DNA]</scope>
    <source>
        <tissue evidence="1">Leaves</tissue>
    </source>
</reference>
<dbReference type="EC" id="3.5.1.98" evidence="1"/>
<dbReference type="GO" id="GO:0141221">
    <property type="term" value="F:histone deacetylase activity, hydrolytic mechanism"/>
    <property type="evidence" value="ECO:0007669"/>
    <property type="project" value="UniProtKB-EC"/>
</dbReference>